<sequence length="57" mass="6467">MVAIGWSDASVAVRKRVQPTALSRSERRPIERPRLPADDYSSVTQPSEALFTFLMYL</sequence>
<name>A0A518K1N3_9BACT</name>
<protein>
    <submittedName>
        <fullName evidence="2">Uncharacterized protein</fullName>
    </submittedName>
</protein>
<feature type="region of interest" description="Disordered" evidence="1">
    <location>
        <begin position="22"/>
        <end position="42"/>
    </location>
</feature>
<feature type="compositionally biased region" description="Basic and acidic residues" evidence="1">
    <location>
        <begin position="24"/>
        <end position="37"/>
    </location>
</feature>
<organism evidence="2 3">
    <name type="scientific">Rosistilla carotiformis</name>
    <dbReference type="NCBI Taxonomy" id="2528017"/>
    <lineage>
        <taxon>Bacteria</taxon>
        <taxon>Pseudomonadati</taxon>
        <taxon>Planctomycetota</taxon>
        <taxon>Planctomycetia</taxon>
        <taxon>Pirellulales</taxon>
        <taxon>Pirellulaceae</taxon>
        <taxon>Rosistilla</taxon>
    </lineage>
</organism>
<evidence type="ECO:0000313" key="3">
    <source>
        <dbReference type="Proteomes" id="UP000315082"/>
    </source>
</evidence>
<evidence type="ECO:0000313" key="2">
    <source>
        <dbReference type="EMBL" id="QDV71728.1"/>
    </source>
</evidence>
<reference evidence="2 3" key="1">
    <citation type="submission" date="2019-02" db="EMBL/GenBank/DDBJ databases">
        <title>Deep-cultivation of Planctomycetes and their phenomic and genomic characterization uncovers novel biology.</title>
        <authorList>
            <person name="Wiegand S."/>
            <person name="Jogler M."/>
            <person name="Boedeker C."/>
            <person name="Pinto D."/>
            <person name="Vollmers J."/>
            <person name="Rivas-Marin E."/>
            <person name="Kohn T."/>
            <person name="Peeters S.H."/>
            <person name="Heuer A."/>
            <person name="Rast P."/>
            <person name="Oberbeckmann S."/>
            <person name="Bunk B."/>
            <person name="Jeske O."/>
            <person name="Meyerdierks A."/>
            <person name="Storesund J.E."/>
            <person name="Kallscheuer N."/>
            <person name="Luecker S."/>
            <person name="Lage O.M."/>
            <person name="Pohl T."/>
            <person name="Merkel B.J."/>
            <person name="Hornburger P."/>
            <person name="Mueller R.-W."/>
            <person name="Bruemmer F."/>
            <person name="Labrenz M."/>
            <person name="Spormann A.M."/>
            <person name="Op den Camp H."/>
            <person name="Overmann J."/>
            <person name="Amann R."/>
            <person name="Jetten M.S.M."/>
            <person name="Mascher T."/>
            <person name="Medema M.H."/>
            <person name="Devos D.P."/>
            <person name="Kaster A.-K."/>
            <person name="Ovreas L."/>
            <person name="Rohde M."/>
            <person name="Galperin M.Y."/>
            <person name="Jogler C."/>
        </authorList>
    </citation>
    <scope>NUCLEOTIDE SEQUENCE [LARGE SCALE GENOMIC DNA]</scope>
    <source>
        <strain evidence="2 3">Poly24</strain>
    </source>
</reference>
<dbReference type="KEGG" id="rcf:Poly24_54670"/>
<proteinExistence type="predicted"/>
<dbReference type="EMBL" id="CP036348">
    <property type="protein sequence ID" value="QDV71728.1"/>
    <property type="molecule type" value="Genomic_DNA"/>
</dbReference>
<dbReference type="AlphaFoldDB" id="A0A518K1N3"/>
<keyword evidence="3" id="KW-1185">Reference proteome</keyword>
<evidence type="ECO:0000256" key="1">
    <source>
        <dbReference type="SAM" id="MobiDB-lite"/>
    </source>
</evidence>
<dbReference type="Proteomes" id="UP000315082">
    <property type="component" value="Chromosome"/>
</dbReference>
<accession>A0A518K1N3</accession>
<gene>
    <name evidence="2" type="ORF">Poly24_54670</name>
</gene>